<evidence type="ECO:0000313" key="2">
    <source>
        <dbReference type="EMBL" id="KAK7444808.1"/>
    </source>
</evidence>
<gene>
    <name evidence="2" type="ORF">VKT23_015125</name>
</gene>
<feature type="compositionally biased region" description="Polar residues" evidence="1">
    <location>
        <begin position="122"/>
        <end position="138"/>
    </location>
</feature>
<accession>A0ABR1IYM0</accession>
<comment type="caution">
    <text evidence="2">The sequence shown here is derived from an EMBL/GenBank/DDBJ whole genome shotgun (WGS) entry which is preliminary data.</text>
</comment>
<dbReference type="Proteomes" id="UP001498398">
    <property type="component" value="Unassembled WGS sequence"/>
</dbReference>
<reference evidence="2 3" key="1">
    <citation type="submission" date="2024-01" db="EMBL/GenBank/DDBJ databases">
        <title>A draft genome for the cacao thread blight pathogen Marasmiellus scandens.</title>
        <authorList>
            <person name="Baruah I.K."/>
            <person name="Leung J."/>
            <person name="Bukari Y."/>
            <person name="Amoako-Attah I."/>
            <person name="Meinhardt L.W."/>
            <person name="Bailey B.A."/>
            <person name="Cohen S.P."/>
        </authorList>
    </citation>
    <scope>NUCLEOTIDE SEQUENCE [LARGE SCALE GENOMIC DNA]</scope>
    <source>
        <strain evidence="2 3">GH-19</strain>
    </source>
</reference>
<evidence type="ECO:0000313" key="3">
    <source>
        <dbReference type="Proteomes" id="UP001498398"/>
    </source>
</evidence>
<proteinExistence type="predicted"/>
<feature type="region of interest" description="Disordered" evidence="1">
    <location>
        <begin position="103"/>
        <end position="138"/>
    </location>
</feature>
<feature type="region of interest" description="Disordered" evidence="1">
    <location>
        <begin position="171"/>
        <end position="197"/>
    </location>
</feature>
<evidence type="ECO:0000256" key="1">
    <source>
        <dbReference type="SAM" id="MobiDB-lite"/>
    </source>
</evidence>
<sequence length="340" mass="37190">MSSLPRKKRNRVGPSCLNCRISRKKDPLVKDAVPKSSLLPAFIKPISPQTAAVRAPLLGDFVLYCPTPFSNNSHRTELWNKIFKLARANRTLRLHAIQSSAGKLKIEDEKDSSSDSEDEVPNITQNNDSAQGTSTNTVCPQLDTDWSLKGWDFTEANLGAFFPVSTVPAGTSKYSSRSLPPPNTPNDTLSSAFSSNGSTFPEHTMLRDCSDLDNQPTTVTNYQVASFEDAFGRDVTVTNQTFSSHSPQSSSGNAAVCNSNNACSAPMLTQTFDITSPFHLVDLVSGISDKQSTITFSNFPKDTAPSNEWSDVFFFEEQRTQTYLPSNLSGHSGSREQTLI</sequence>
<protein>
    <submittedName>
        <fullName evidence="2">Uncharacterized protein</fullName>
    </submittedName>
</protein>
<dbReference type="EMBL" id="JBANRG010000049">
    <property type="protein sequence ID" value="KAK7444808.1"/>
    <property type="molecule type" value="Genomic_DNA"/>
</dbReference>
<feature type="compositionally biased region" description="Polar residues" evidence="1">
    <location>
        <begin position="185"/>
        <end position="197"/>
    </location>
</feature>
<organism evidence="2 3">
    <name type="scientific">Marasmiellus scandens</name>
    <dbReference type="NCBI Taxonomy" id="2682957"/>
    <lineage>
        <taxon>Eukaryota</taxon>
        <taxon>Fungi</taxon>
        <taxon>Dikarya</taxon>
        <taxon>Basidiomycota</taxon>
        <taxon>Agaricomycotina</taxon>
        <taxon>Agaricomycetes</taxon>
        <taxon>Agaricomycetidae</taxon>
        <taxon>Agaricales</taxon>
        <taxon>Marasmiineae</taxon>
        <taxon>Omphalotaceae</taxon>
        <taxon>Marasmiellus</taxon>
    </lineage>
</organism>
<name>A0ABR1IYM0_9AGAR</name>
<feature type="compositionally biased region" description="Basic and acidic residues" evidence="1">
    <location>
        <begin position="104"/>
        <end position="113"/>
    </location>
</feature>
<keyword evidence="3" id="KW-1185">Reference proteome</keyword>